<dbReference type="EMBL" id="BAABHQ010000002">
    <property type="protein sequence ID" value="GAA4864687.1"/>
    <property type="molecule type" value="Genomic_DNA"/>
</dbReference>
<gene>
    <name evidence="2" type="ORF">GCM10023203_10780</name>
</gene>
<dbReference type="RefSeq" id="WP_274229693.1">
    <property type="nucleotide sequence ID" value="NZ_BAABHQ010000002.1"/>
</dbReference>
<proteinExistence type="predicted"/>
<organism evidence="2 3">
    <name type="scientific">Actinomycetospora straminea</name>
    <dbReference type="NCBI Taxonomy" id="663607"/>
    <lineage>
        <taxon>Bacteria</taxon>
        <taxon>Bacillati</taxon>
        <taxon>Actinomycetota</taxon>
        <taxon>Actinomycetes</taxon>
        <taxon>Pseudonocardiales</taxon>
        <taxon>Pseudonocardiaceae</taxon>
        <taxon>Actinomycetospora</taxon>
    </lineage>
</organism>
<keyword evidence="3" id="KW-1185">Reference proteome</keyword>
<reference evidence="3" key="1">
    <citation type="journal article" date="2019" name="Int. J. Syst. Evol. Microbiol.">
        <title>The Global Catalogue of Microorganisms (GCM) 10K type strain sequencing project: providing services to taxonomists for standard genome sequencing and annotation.</title>
        <authorList>
            <consortium name="The Broad Institute Genomics Platform"/>
            <consortium name="The Broad Institute Genome Sequencing Center for Infectious Disease"/>
            <person name="Wu L."/>
            <person name="Ma J."/>
        </authorList>
    </citation>
    <scope>NUCLEOTIDE SEQUENCE [LARGE SCALE GENOMIC DNA]</scope>
    <source>
        <strain evidence="3">JCM 17983</strain>
    </source>
</reference>
<evidence type="ECO:0000259" key="1">
    <source>
        <dbReference type="Pfam" id="PF13480"/>
    </source>
</evidence>
<accession>A0ABP9E6Q0</accession>
<sequence>MLVTGRPVDHTAASGVSFVPRRLRLGSVALTAVRAAERDPGFLARWHDLERRALEPNPFLAPQMVLPAARHLGAPPSLRLVTAEHDGRLVFLLPVIEATPHALAPVPPGVSLGRLGLTGLRTWLHPYCFLGTPLVDPDVDLDALWEAVLGELPVLRARPWLELPKVPVEGPVGRALQRAVATRPARHTSLGARSFAHRRPSPTYLAEWTTSKKRGELKRKRRVLGRELGGEVGTAEHGRTASGDAVSRFLALEASGWKGRAGTAMAVRPGHDRFLREMAAAFAEDGRLLAFALGTDTRILARSLAITAGPGVFGLKRAFDEEFARCSPGTLLDVDLLAWFHEQPELAWIDTSSDPSRADADVYGDRVEIGTTVVGLGHAARRVPPLFAAVDAARDEVRRRRPALARQVERLRAGRSRSAQ</sequence>
<dbReference type="SUPFAM" id="SSF55729">
    <property type="entry name" value="Acyl-CoA N-acyltransferases (Nat)"/>
    <property type="match status" value="1"/>
</dbReference>
<protein>
    <submittedName>
        <fullName evidence="2">GNAT family N-acetyltransferase</fullName>
    </submittedName>
</protein>
<dbReference type="Proteomes" id="UP001500457">
    <property type="component" value="Unassembled WGS sequence"/>
</dbReference>
<dbReference type="InterPro" id="IPR016181">
    <property type="entry name" value="Acyl_CoA_acyltransferase"/>
</dbReference>
<evidence type="ECO:0000313" key="3">
    <source>
        <dbReference type="Proteomes" id="UP001500457"/>
    </source>
</evidence>
<feature type="domain" description="BioF2-like acetyltransferase" evidence="1">
    <location>
        <begin position="211"/>
        <end position="348"/>
    </location>
</feature>
<evidence type="ECO:0000313" key="2">
    <source>
        <dbReference type="EMBL" id="GAA4864687.1"/>
    </source>
</evidence>
<name>A0ABP9E6Q0_9PSEU</name>
<comment type="caution">
    <text evidence="2">The sequence shown here is derived from an EMBL/GenBank/DDBJ whole genome shotgun (WGS) entry which is preliminary data.</text>
</comment>
<dbReference type="InterPro" id="IPR038740">
    <property type="entry name" value="BioF2-like_GNAT_dom"/>
</dbReference>
<dbReference type="Pfam" id="PF13480">
    <property type="entry name" value="Acetyltransf_6"/>
    <property type="match status" value="1"/>
</dbReference>